<feature type="region of interest" description="Disordered" evidence="1">
    <location>
        <begin position="1"/>
        <end position="33"/>
    </location>
</feature>
<dbReference type="Proteomes" id="UP000078200">
    <property type="component" value="Unassembled WGS sequence"/>
</dbReference>
<dbReference type="EnsemblMetazoa" id="GAUT024575-RA">
    <property type="protein sequence ID" value="GAUT024575-PA"/>
    <property type="gene ID" value="GAUT024575"/>
</dbReference>
<feature type="region of interest" description="Disordered" evidence="1">
    <location>
        <begin position="409"/>
        <end position="449"/>
    </location>
</feature>
<dbReference type="STRING" id="7395.A0A1A9V3J7"/>
<name>A0A1A9V3J7_GLOAU</name>
<reference evidence="2" key="1">
    <citation type="submission" date="2020-05" db="UniProtKB">
        <authorList>
            <consortium name="EnsemblMetazoa"/>
        </authorList>
    </citation>
    <scope>IDENTIFICATION</scope>
    <source>
        <strain evidence="2">TTRI</strain>
    </source>
</reference>
<dbReference type="AlphaFoldDB" id="A0A1A9V3J7"/>
<protein>
    <submittedName>
        <fullName evidence="2">Uncharacterized protein</fullName>
    </submittedName>
</protein>
<accession>A0A1A9V3J7</accession>
<feature type="compositionally biased region" description="Basic and acidic residues" evidence="1">
    <location>
        <begin position="436"/>
        <end position="449"/>
    </location>
</feature>
<dbReference type="VEuPathDB" id="VectorBase:GAUT024575"/>
<proteinExistence type="predicted"/>
<organism evidence="2 3">
    <name type="scientific">Glossina austeni</name>
    <name type="common">Savannah tsetse fly</name>
    <dbReference type="NCBI Taxonomy" id="7395"/>
    <lineage>
        <taxon>Eukaryota</taxon>
        <taxon>Metazoa</taxon>
        <taxon>Ecdysozoa</taxon>
        <taxon>Arthropoda</taxon>
        <taxon>Hexapoda</taxon>
        <taxon>Insecta</taxon>
        <taxon>Pterygota</taxon>
        <taxon>Neoptera</taxon>
        <taxon>Endopterygota</taxon>
        <taxon>Diptera</taxon>
        <taxon>Brachycera</taxon>
        <taxon>Muscomorpha</taxon>
        <taxon>Hippoboscoidea</taxon>
        <taxon>Glossinidae</taxon>
        <taxon>Glossina</taxon>
    </lineage>
</organism>
<keyword evidence="3" id="KW-1185">Reference proteome</keyword>
<sequence length="449" mass="50154">MHNTASTSTSLTSSSSPSSSSSSSTSLTSSSSVLTDEIRTHLLAYAYDKQYGSSTEDYELGAFRQFPHNLSATNPLHTLNFPNSSDFPLQPPPPPLPNGYCPGTSPRRRLSFETSAQPPNVPLVNASSPSHAPAAVGCDAQVERLLNSKLQAERLLLCAARLQPICDLEPRENGVYTKVHLKCGTRFGPFVVSEQADLGTVWHPAIEKVHLPNMVITSWRLRKVKDNPVHLLIHPSVLSVNLSVIKKIKLYCKTRLVVKRMQLLFENVMLISPKIVINSLQDGFNNFSMLSLMRSSVRRNFALFKLFRQVRRRRSSPLYKNKEKSAGAVTTSGLIIGMPPHIRHLLKPSTEVLNLLKKIRSATAVDGEKEANLNHFYIRGFLWYETNRDITVGEEIIVDCRLKTPYEHQLEHQHQQHSDNPLNGEAHTGGSSNHSINDKSERGDNGKKW</sequence>
<evidence type="ECO:0000313" key="3">
    <source>
        <dbReference type="Proteomes" id="UP000078200"/>
    </source>
</evidence>
<feature type="compositionally biased region" description="Low complexity" evidence="1">
    <location>
        <begin position="1"/>
        <end position="32"/>
    </location>
</feature>
<evidence type="ECO:0000256" key="1">
    <source>
        <dbReference type="SAM" id="MobiDB-lite"/>
    </source>
</evidence>
<evidence type="ECO:0000313" key="2">
    <source>
        <dbReference type="EnsemblMetazoa" id="GAUT024575-PA"/>
    </source>
</evidence>